<dbReference type="EMBL" id="JALGBI010000001">
    <property type="protein sequence ID" value="MCJ0762580.1"/>
    <property type="molecule type" value="Genomic_DNA"/>
</dbReference>
<dbReference type="Pfam" id="PF03401">
    <property type="entry name" value="TctC"/>
    <property type="match status" value="1"/>
</dbReference>
<dbReference type="CDD" id="cd07012">
    <property type="entry name" value="PBP2_Bug_TTT"/>
    <property type="match status" value="1"/>
</dbReference>
<dbReference type="RefSeq" id="WP_243304962.1">
    <property type="nucleotide sequence ID" value="NZ_JALGBI010000001.1"/>
</dbReference>
<comment type="similarity">
    <text evidence="1">Belongs to the UPF0065 (bug) family.</text>
</comment>
<sequence length="331" mass="35666">MKTNIDHRLSRRCVLLGASGLAMLAAGPVVAQGAAPANWPDKPIHFVTPYPPGGLSDQITRFVADKISKSLGKPVIVDNKPGAGATLGTEFAARAAPDGYNFFVAPTATVAVSPWLRKVNFTLDDFEPVAKLTSSYGLVTARKDFPFNTYKEFVAAAKAAPGKYTFASNGVGTIVHLTGVLLHKQADIQVVHVPYKGSVESMTDLMGGRIDVMYDPVTLPRVKAGELKGLATTNPERNPEIPNVPTLKEQGFDIDTRSWFGMFAPRGTPPAVIARMAAEAQKAMNSPGARQSLLLSAMYPDYEGSAAFGQRVREDSRFFKDIIQKENIKAD</sequence>
<dbReference type="InterPro" id="IPR042100">
    <property type="entry name" value="Bug_dom1"/>
</dbReference>
<organism evidence="3 4">
    <name type="scientific">Variovorax terrae</name>
    <dbReference type="NCBI Taxonomy" id="2923278"/>
    <lineage>
        <taxon>Bacteria</taxon>
        <taxon>Pseudomonadati</taxon>
        <taxon>Pseudomonadota</taxon>
        <taxon>Betaproteobacteria</taxon>
        <taxon>Burkholderiales</taxon>
        <taxon>Comamonadaceae</taxon>
        <taxon>Variovorax</taxon>
    </lineage>
</organism>
<dbReference type="InterPro" id="IPR005064">
    <property type="entry name" value="BUG"/>
</dbReference>
<protein>
    <submittedName>
        <fullName evidence="3">Tripartite tricarboxylate transporter substrate binding protein</fullName>
    </submittedName>
</protein>
<dbReference type="Gene3D" id="3.40.190.150">
    <property type="entry name" value="Bordetella uptake gene, domain 1"/>
    <property type="match status" value="1"/>
</dbReference>
<reference evidence="3" key="1">
    <citation type="submission" date="2022-03" db="EMBL/GenBank/DDBJ databases">
        <authorList>
            <person name="Woo C.Y."/>
        </authorList>
    </citation>
    <scope>NUCLEOTIDE SEQUENCE</scope>
    <source>
        <strain evidence="3">CYS-02</strain>
    </source>
</reference>
<dbReference type="PIRSF" id="PIRSF017082">
    <property type="entry name" value="YflP"/>
    <property type="match status" value="1"/>
</dbReference>
<dbReference type="InterPro" id="IPR006311">
    <property type="entry name" value="TAT_signal"/>
</dbReference>
<evidence type="ECO:0000313" key="3">
    <source>
        <dbReference type="EMBL" id="MCJ0762580.1"/>
    </source>
</evidence>
<dbReference type="PROSITE" id="PS51318">
    <property type="entry name" value="TAT"/>
    <property type="match status" value="1"/>
</dbReference>
<keyword evidence="4" id="KW-1185">Reference proteome</keyword>
<dbReference type="PANTHER" id="PTHR42928:SF5">
    <property type="entry name" value="BLR1237 PROTEIN"/>
    <property type="match status" value="1"/>
</dbReference>
<dbReference type="Proteomes" id="UP001139447">
    <property type="component" value="Unassembled WGS sequence"/>
</dbReference>
<dbReference type="PANTHER" id="PTHR42928">
    <property type="entry name" value="TRICARBOXYLATE-BINDING PROTEIN"/>
    <property type="match status" value="1"/>
</dbReference>
<name>A0A9X1VSI4_9BURK</name>
<keyword evidence="2" id="KW-0732">Signal</keyword>
<dbReference type="SUPFAM" id="SSF53850">
    <property type="entry name" value="Periplasmic binding protein-like II"/>
    <property type="match status" value="1"/>
</dbReference>
<proteinExistence type="inferred from homology"/>
<dbReference type="Gene3D" id="3.40.190.10">
    <property type="entry name" value="Periplasmic binding protein-like II"/>
    <property type="match status" value="1"/>
</dbReference>
<evidence type="ECO:0000256" key="1">
    <source>
        <dbReference type="ARBA" id="ARBA00006987"/>
    </source>
</evidence>
<accession>A0A9X1VSI4</accession>
<gene>
    <name evidence="3" type="ORF">MMF98_05080</name>
</gene>
<evidence type="ECO:0000256" key="2">
    <source>
        <dbReference type="SAM" id="SignalP"/>
    </source>
</evidence>
<feature type="signal peptide" evidence="2">
    <location>
        <begin position="1"/>
        <end position="31"/>
    </location>
</feature>
<dbReference type="AlphaFoldDB" id="A0A9X1VSI4"/>
<evidence type="ECO:0000313" key="4">
    <source>
        <dbReference type="Proteomes" id="UP001139447"/>
    </source>
</evidence>
<feature type="chain" id="PRO_5040740282" evidence="2">
    <location>
        <begin position="32"/>
        <end position="331"/>
    </location>
</feature>
<comment type="caution">
    <text evidence="3">The sequence shown here is derived from an EMBL/GenBank/DDBJ whole genome shotgun (WGS) entry which is preliminary data.</text>
</comment>